<accession>A0ACC1HIW6</accession>
<sequence length="205" mass="22779">MLQLLDCYLGKGPTHHGEYLLSHFALAKALDPGIAVSESGVLSLEMQTIVDLCVGRKRRLGRILFPPDASWPLVSHASRAHTEKHIYDRVEYSCVRETLTWEEIKRGPSADKYVADLLFQRASMDEIVKVTYSHSTIKKEVVEAAIKSSHIGLPGSTSLSQPSQSASIVNFDLLPMNDKQMVSKVILEALVKKTATIIEYIRSVC</sequence>
<protein>
    <submittedName>
        <fullName evidence="1">Uncharacterized protein</fullName>
    </submittedName>
</protein>
<gene>
    <name evidence="1" type="ORF">EV182_008231</name>
</gene>
<comment type="caution">
    <text evidence="1">The sequence shown here is derived from an EMBL/GenBank/DDBJ whole genome shotgun (WGS) entry which is preliminary data.</text>
</comment>
<reference evidence="1" key="1">
    <citation type="submission" date="2022-06" db="EMBL/GenBank/DDBJ databases">
        <title>Phylogenomic reconstructions and comparative analyses of Kickxellomycotina fungi.</title>
        <authorList>
            <person name="Reynolds N.K."/>
            <person name="Stajich J.E."/>
            <person name="Barry K."/>
            <person name="Grigoriev I.V."/>
            <person name="Crous P."/>
            <person name="Smith M.E."/>
        </authorList>
    </citation>
    <scope>NUCLEOTIDE SEQUENCE</scope>
    <source>
        <strain evidence="1">RSA 2271</strain>
    </source>
</reference>
<feature type="non-terminal residue" evidence="1">
    <location>
        <position position="205"/>
    </location>
</feature>
<dbReference type="Proteomes" id="UP001145114">
    <property type="component" value="Unassembled WGS sequence"/>
</dbReference>
<keyword evidence="2" id="KW-1185">Reference proteome</keyword>
<organism evidence="1 2">
    <name type="scientific">Spiromyces aspiralis</name>
    <dbReference type="NCBI Taxonomy" id="68401"/>
    <lineage>
        <taxon>Eukaryota</taxon>
        <taxon>Fungi</taxon>
        <taxon>Fungi incertae sedis</taxon>
        <taxon>Zoopagomycota</taxon>
        <taxon>Kickxellomycotina</taxon>
        <taxon>Kickxellomycetes</taxon>
        <taxon>Kickxellales</taxon>
        <taxon>Kickxellaceae</taxon>
        <taxon>Spiromyces</taxon>
    </lineage>
</organism>
<proteinExistence type="predicted"/>
<dbReference type="EMBL" id="JAMZIH010004140">
    <property type="protein sequence ID" value="KAJ1676417.1"/>
    <property type="molecule type" value="Genomic_DNA"/>
</dbReference>
<evidence type="ECO:0000313" key="1">
    <source>
        <dbReference type="EMBL" id="KAJ1676417.1"/>
    </source>
</evidence>
<name>A0ACC1HIW6_9FUNG</name>
<evidence type="ECO:0000313" key="2">
    <source>
        <dbReference type="Proteomes" id="UP001145114"/>
    </source>
</evidence>